<organism evidence="5 6">
    <name type="scientific">Heracleum sosnowskyi</name>
    <dbReference type="NCBI Taxonomy" id="360622"/>
    <lineage>
        <taxon>Eukaryota</taxon>
        <taxon>Viridiplantae</taxon>
        <taxon>Streptophyta</taxon>
        <taxon>Embryophyta</taxon>
        <taxon>Tracheophyta</taxon>
        <taxon>Spermatophyta</taxon>
        <taxon>Magnoliopsida</taxon>
        <taxon>eudicotyledons</taxon>
        <taxon>Gunneridae</taxon>
        <taxon>Pentapetalae</taxon>
        <taxon>asterids</taxon>
        <taxon>campanulids</taxon>
        <taxon>Apiales</taxon>
        <taxon>Apiaceae</taxon>
        <taxon>Apioideae</taxon>
        <taxon>apioid superclade</taxon>
        <taxon>Tordylieae</taxon>
        <taxon>Tordyliinae</taxon>
        <taxon>Heracleum</taxon>
    </lineage>
</organism>
<dbReference type="GO" id="GO:0016020">
    <property type="term" value="C:membrane"/>
    <property type="evidence" value="ECO:0007669"/>
    <property type="project" value="UniProtKB-SubCell"/>
</dbReference>
<reference evidence="5" key="2">
    <citation type="submission" date="2023-05" db="EMBL/GenBank/DDBJ databases">
        <authorList>
            <person name="Schelkunov M.I."/>
        </authorList>
    </citation>
    <scope>NUCLEOTIDE SEQUENCE</scope>
    <source>
        <strain evidence="5">Hsosn_3</strain>
        <tissue evidence="5">Leaf</tissue>
    </source>
</reference>
<feature type="compositionally biased region" description="Basic and acidic residues" evidence="3">
    <location>
        <begin position="217"/>
        <end position="230"/>
    </location>
</feature>
<evidence type="ECO:0000256" key="2">
    <source>
        <dbReference type="ARBA" id="ARBA00023136"/>
    </source>
</evidence>
<accession>A0AAD8J7I5</accession>
<dbReference type="Proteomes" id="UP001237642">
    <property type="component" value="Unassembled WGS sequence"/>
</dbReference>
<keyword evidence="4" id="KW-0812">Transmembrane</keyword>
<comment type="subcellular location">
    <subcellularLocation>
        <location evidence="1">Membrane</location>
    </subcellularLocation>
</comment>
<dbReference type="PANTHER" id="PTHR31234">
    <property type="entry name" value="LATE EMBRYOGENESIS ABUNDANT (LEA) HYDROXYPROLINE-RICH GLYCOPROTEIN FAMILY"/>
    <property type="match status" value="1"/>
</dbReference>
<evidence type="ECO:0000256" key="1">
    <source>
        <dbReference type="ARBA" id="ARBA00004370"/>
    </source>
</evidence>
<evidence type="ECO:0000256" key="3">
    <source>
        <dbReference type="SAM" id="MobiDB-lite"/>
    </source>
</evidence>
<sequence length="650" mass="71578">MSDSTDWKTRYNWVLNPAHFNNFPQKVSGTLAQCLVIGTPGISVSLLLDEFTSPEAHRAIPAIVVSGMSNATNEHLECLIKVNSMSSKTLTASACEIGSVVGMIDNIAGSSPGYRSRAAVVAFVSSQMSLIHAIRLLVALSKKLSNCSPVLLDKFPVEIKLHRHLSYVIIEDLKASPAIRTAEGIGLLKNSEKPVKCFHRKGGTSISGSISTSHTIRDEAPLSMEAEEKKKRTPGLPLPLSRESLTGDPNTLCFCLERSVDSENTCCFIGIELPKLEINSLTVCNFNISTRPNQISADWNVKMNLNSMDKHGYLNFSGIAVSINYNVLQVGLTNFMSFDINPYNSTKHFDQDFFGLSGFNDDSIISGIRGDINAGTVTFDVQFEVSVRKCLRGSWVDQLGFVLDCKKVELFFGSSDKSRAQMLNSPRKYPSSRAPAIANTIQRSNCLGPSCTLLTITAIVIGIALAFLARFLVYMAVQPYLLRSNFIPGLEIKSLTASNFNISSRPNQISVDWNVKMNLKAENEHGYLSFSNITVSIYYNVLQAGMTDVMPFDVVPPNSTKHFDVTFSGSSGLIIDSIINDIRGRIAAAGTLTIDVNFEAFVKKSYKGHWTDHLQLKFYCKKINLFFGYSDVSRAQMLNPSHKCRVAEED</sequence>
<feature type="region of interest" description="Disordered" evidence="3">
    <location>
        <begin position="217"/>
        <end position="241"/>
    </location>
</feature>
<dbReference type="InterPro" id="IPR044839">
    <property type="entry name" value="NDR1-like"/>
</dbReference>
<evidence type="ECO:0000313" key="6">
    <source>
        <dbReference type="Proteomes" id="UP001237642"/>
    </source>
</evidence>
<keyword evidence="4" id="KW-1133">Transmembrane helix</keyword>
<feature type="transmembrane region" description="Helical" evidence="4">
    <location>
        <begin position="453"/>
        <end position="477"/>
    </location>
</feature>
<keyword evidence="6" id="KW-1185">Reference proteome</keyword>
<evidence type="ECO:0000313" key="5">
    <source>
        <dbReference type="EMBL" id="KAK1398753.1"/>
    </source>
</evidence>
<evidence type="ECO:0000256" key="4">
    <source>
        <dbReference type="SAM" id="Phobius"/>
    </source>
</evidence>
<gene>
    <name evidence="5" type="ORF">POM88_008616</name>
</gene>
<proteinExistence type="predicted"/>
<name>A0AAD8J7I5_9APIA</name>
<dbReference type="EMBL" id="JAUIZM010000002">
    <property type="protein sequence ID" value="KAK1398753.1"/>
    <property type="molecule type" value="Genomic_DNA"/>
</dbReference>
<evidence type="ECO:0008006" key="7">
    <source>
        <dbReference type="Google" id="ProtNLM"/>
    </source>
</evidence>
<protein>
    <recommendedName>
        <fullName evidence="7">Late embryogenesis abundant protein LEA-2 subgroup domain-containing protein</fullName>
    </recommendedName>
</protein>
<dbReference type="GO" id="GO:0098542">
    <property type="term" value="P:defense response to other organism"/>
    <property type="evidence" value="ECO:0007669"/>
    <property type="project" value="InterPro"/>
</dbReference>
<keyword evidence="2 4" id="KW-0472">Membrane</keyword>
<reference evidence="5" key="1">
    <citation type="submission" date="2023-02" db="EMBL/GenBank/DDBJ databases">
        <title>Genome of toxic invasive species Heracleum sosnowskyi carries increased number of genes despite the absence of recent whole-genome duplications.</title>
        <authorList>
            <person name="Schelkunov M."/>
            <person name="Shtratnikova V."/>
            <person name="Makarenko M."/>
            <person name="Klepikova A."/>
            <person name="Omelchenko D."/>
            <person name="Novikova G."/>
            <person name="Obukhova E."/>
            <person name="Bogdanov V."/>
            <person name="Penin A."/>
            <person name="Logacheva M."/>
        </authorList>
    </citation>
    <scope>NUCLEOTIDE SEQUENCE</scope>
    <source>
        <strain evidence="5">Hsosn_3</strain>
        <tissue evidence="5">Leaf</tissue>
    </source>
</reference>
<comment type="caution">
    <text evidence="5">The sequence shown here is derived from an EMBL/GenBank/DDBJ whole genome shotgun (WGS) entry which is preliminary data.</text>
</comment>
<dbReference type="AlphaFoldDB" id="A0AAD8J7I5"/>
<dbReference type="PANTHER" id="PTHR31234:SF2">
    <property type="entry name" value="OS05G0199100 PROTEIN"/>
    <property type="match status" value="1"/>
</dbReference>